<dbReference type="GO" id="GO:0005524">
    <property type="term" value="F:ATP binding"/>
    <property type="evidence" value="ECO:0007669"/>
    <property type="project" value="UniProtKB-UniRule"/>
</dbReference>
<keyword evidence="4 8" id="KW-0547">Nucleotide-binding</keyword>
<evidence type="ECO:0000256" key="8">
    <source>
        <dbReference type="HAMAP-Rule" id="MF_00376"/>
    </source>
</evidence>
<dbReference type="RefSeq" id="WP_109839699.1">
    <property type="nucleotide sequence ID" value="NZ_QGKM01000094.1"/>
</dbReference>
<dbReference type="UniPathway" id="UPA00241">
    <property type="reaction ID" value="UER00356"/>
</dbReference>
<dbReference type="HAMAP" id="MF_00376">
    <property type="entry name" value="Dephospho_CoA_kinase"/>
    <property type="match status" value="1"/>
</dbReference>
<feature type="binding site" evidence="8">
    <location>
        <begin position="11"/>
        <end position="16"/>
    </location>
    <ligand>
        <name>ATP</name>
        <dbReference type="ChEBI" id="CHEBI:30616"/>
    </ligand>
</feature>
<comment type="function">
    <text evidence="8">Catalyzes the phosphorylation of the 3'-hydroxyl group of dephosphocoenzyme A to form coenzyme A.</text>
</comment>
<evidence type="ECO:0000313" key="10">
    <source>
        <dbReference type="EMBL" id="PWQ92373.1"/>
    </source>
</evidence>
<accession>A0A317C4S9</accession>
<evidence type="ECO:0000256" key="9">
    <source>
        <dbReference type="NCBIfam" id="TIGR00152"/>
    </source>
</evidence>
<evidence type="ECO:0000256" key="5">
    <source>
        <dbReference type="ARBA" id="ARBA00022777"/>
    </source>
</evidence>
<comment type="catalytic activity">
    <reaction evidence="8">
        <text>3'-dephospho-CoA + ATP = ADP + CoA + H(+)</text>
        <dbReference type="Rhea" id="RHEA:18245"/>
        <dbReference type="ChEBI" id="CHEBI:15378"/>
        <dbReference type="ChEBI" id="CHEBI:30616"/>
        <dbReference type="ChEBI" id="CHEBI:57287"/>
        <dbReference type="ChEBI" id="CHEBI:57328"/>
        <dbReference type="ChEBI" id="CHEBI:456216"/>
        <dbReference type="EC" id="2.7.1.24"/>
    </reaction>
</comment>
<dbReference type="EC" id="2.7.1.24" evidence="8 9"/>
<dbReference type="GO" id="GO:0015937">
    <property type="term" value="P:coenzyme A biosynthetic process"/>
    <property type="evidence" value="ECO:0007669"/>
    <property type="project" value="UniProtKB-UniRule"/>
</dbReference>
<dbReference type="PANTHER" id="PTHR10695:SF46">
    <property type="entry name" value="BIFUNCTIONAL COENZYME A SYNTHASE-RELATED"/>
    <property type="match status" value="1"/>
</dbReference>
<keyword evidence="7 8" id="KW-0173">Coenzyme A biosynthesis</keyword>
<evidence type="ECO:0000256" key="1">
    <source>
        <dbReference type="ARBA" id="ARBA00009018"/>
    </source>
</evidence>
<dbReference type="Proteomes" id="UP000245539">
    <property type="component" value="Unassembled WGS sequence"/>
</dbReference>
<protein>
    <recommendedName>
        <fullName evidence="8 9">Dephospho-CoA kinase</fullName>
        <ecNumber evidence="8 9">2.7.1.24</ecNumber>
    </recommendedName>
    <alternativeName>
        <fullName evidence="8">Dephosphocoenzyme A kinase</fullName>
    </alternativeName>
</protein>
<comment type="similarity">
    <text evidence="1 8">Belongs to the CoaE family.</text>
</comment>
<evidence type="ECO:0000256" key="4">
    <source>
        <dbReference type="ARBA" id="ARBA00022741"/>
    </source>
</evidence>
<reference evidence="10 11" key="1">
    <citation type="submission" date="2018-05" db="EMBL/GenBank/DDBJ databases">
        <title>Leucothrix arctica sp. nov., isolated from Arctic seawater.</title>
        <authorList>
            <person name="Choi A."/>
            <person name="Baek K."/>
        </authorList>
    </citation>
    <scope>NUCLEOTIDE SEQUENCE [LARGE SCALE GENOMIC DNA]</scope>
    <source>
        <strain evidence="10 11">JCM 18388</strain>
    </source>
</reference>
<sequence>MLKVGLTGGIGSGKSTVAKGLQAKGITVVDADQIARDVVQPGESALSEIAKVFGPEVIQADGQLDRSALKKRIFSDPSAKTQLEAILHPRIRQRILEQVNNATETPYVVADIPLLVESNYPEHFDRVVVVDCTEAQQVERVKARDEMSDEQIQRIMDSQATRQQRLAAATDIIDNTGDLDSLKKQIEKLHETLLSLV</sequence>
<gene>
    <name evidence="8" type="primary">coaE</name>
    <name evidence="10" type="ORF">DKW60_21390</name>
</gene>
<keyword evidence="5 8" id="KW-0418">Kinase</keyword>
<dbReference type="PROSITE" id="PS51219">
    <property type="entry name" value="DPCK"/>
    <property type="match status" value="1"/>
</dbReference>
<dbReference type="SUPFAM" id="SSF52540">
    <property type="entry name" value="P-loop containing nucleoside triphosphate hydrolases"/>
    <property type="match status" value="1"/>
</dbReference>
<evidence type="ECO:0000256" key="6">
    <source>
        <dbReference type="ARBA" id="ARBA00022840"/>
    </source>
</evidence>
<comment type="pathway">
    <text evidence="8">Cofactor biosynthesis; coenzyme A biosynthesis; CoA from (R)-pantothenate: step 5/5.</text>
</comment>
<comment type="caution">
    <text evidence="10">The sequence shown here is derived from an EMBL/GenBank/DDBJ whole genome shotgun (WGS) entry which is preliminary data.</text>
</comment>
<dbReference type="AlphaFoldDB" id="A0A317C4S9"/>
<keyword evidence="2 8" id="KW-0963">Cytoplasm</keyword>
<evidence type="ECO:0000256" key="3">
    <source>
        <dbReference type="ARBA" id="ARBA00022679"/>
    </source>
</evidence>
<keyword evidence="11" id="KW-1185">Reference proteome</keyword>
<dbReference type="Pfam" id="PF01121">
    <property type="entry name" value="CoaE"/>
    <property type="match status" value="1"/>
</dbReference>
<keyword evidence="6 8" id="KW-0067">ATP-binding</keyword>
<dbReference type="InterPro" id="IPR027417">
    <property type="entry name" value="P-loop_NTPase"/>
</dbReference>
<dbReference type="Gene3D" id="3.40.50.300">
    <property type="entry name" value="P-loop containing nucleotide triphosphate hydrolases"/>
    <property type="match status" value="1"/>
</dbReference>
<dbReference type="EMBL" id="QGKM01000094">
    <property type="protein sequence ID" value="PWQ92373.1"/>
    <property type="molecule type" value="Genomic_DNA"/>
</dbReference>
<evidence type="ECO:0000313" key="11">
    <source>
        <dbReference type="Proteomes" id="UP000245539"/>
    </source>
</evidence>
<dbReference type="PANTHER" id="PTHR10695">
    <property type="entry name" value="DEPHOSPHO-COA KINASE-RELATED"/>
    <property type="match status" value="1"/>
</dbReference>
<dbReference type="GO" id="GO:0005737">
    <property type="term" value="C:cytoplasm"/>
    <property type="evidence" value="ECO:0007669"/>
    <property type="project" value="UniProtKB-SubCell"/>
</dbReference>
<dbReference type="InterPro" id="IPR001977">
    <property type="entry name" value="Depp_CoAkinase"/>
</dbReference>
<organism evidence="10 11">
    <name type="scientific">Leucothrix pacifica</name>
    <dbReference type="NCBI Taxonomy" id="1247513"/>
    <lineage>
        <taxon>Bacteria</taxon>
        <taxon>Pseudomonadati</taxon>
        <taxon>Pseudomonadota</taxon>
        <taxon>Gammaproteobacteria</taxon>
        <taxon>Thiotrichales</taxon>
        <taxon>Thiotrichaceae</taxon>
        <taxon>Leucothrix</taxon>
    </lineage>
</organism>
<dbReference type="GO" id="GO:0004140">
    <property type="term" value="F:dephospho-CoA kinase activity"/>
    <property type="evidence" value="ECO:0007669"/>
    <property type="project" value="UniProtKB-UniRule"/>
</dbReference>
<evidence type="ECO:0000256" key="7">
    <source>
        <dbReference type="ARBA" id="ARBA00022993"/>
    </source>
</evidence>
<comment type="subcellular location">
    <subcellularLocation>
        <location evidence="8">Cytoplasm</location>
    </subcellularLocation>
</comment>
<dbReference type="OrthoDB" id="9812943at2"/>
<proteinExistence type="inferred from homology"/>
<name>A0A317C4S9_9GAMM</name>
<dbReference type="NCBIfam" id="TIGR00152">
    <property type="entry name" value="dephospho-CoA kinase"/>
    <property type="match status" value="1"/>
</dbReference>
<keyword evidence="3 8" id="KW-0808">Transferase</keyword>
<dbReference type="FunFam" id="3.40.50.300:FF:000991">
    <property type="entry name" value="Dephospho-CoA kinase"/>
    <property type="match status" value="1"/>
</dbReference>
<evidence type="ECO:0000256" key="2">
    <source>
        <dbReference type="ARBA" id="ARBA00022490"/>
    </source>
</evidence>
<dbReference type="CDD" id="cd02022">
    <property type="entry name" value="DPCK"/>
    <property type="match status" value="1"/>
</dbReference>